<feature type="signal peptide" evidence="2">
    <location>
        <begin position="1"/>
        <end position="21"/>
    </location>
</feature>
<feature type="compositionally biased region" description="Acidic residues" evidence="1">
    <location>
        <begin position="40"/>
        <end position="62"/>
    </location>
</feature>
<proteinExistence type="predicted"/>
<dbReference type="PROSITE" id="PS51257">
    <property type="entry name" value="PROKAR_LIPOPROTEIN"/>
    <property type="match status" value="1"/>
</dbReference>
<protein>
    <recommendedName>
        <fullName evidence="5">Lipoprotein</fullName>
    </recommendedName>
</protein>
<dbReference type="RefSeq" id="WP_135110576.1">
    <property type="nucleotide sequence ID" value="NZ_SRHY01000024.1"/>
</dbReference>
<dbReference type="EMBL" id="SRHY01000024">
    <property type="protein sequence ID" value="TFJ92340.1"/>
    <property type="molecule type" value="Genomic_DNA"/>
</dbReference>
<reference evidence="3 4" key="1">
    <citation type="submission" date="2019-03" db="EMBL/GenBank/DDBJ databases">
        <title>Genome sequence of Lentibacillus salicampi ATCC BAA-719.</title>
        <authorList>
            <person name="Maclea K.S."/>
            <person name="Simoes Junior M."/>
        </authorList>
    </citation>
    <scope>NUCLEOTIDE SEQUENCE [LARGE SCALE GENOMIC DNA]</scope>
    <source>
        <strain evidence="3 4">ATCC BAA-719</strain>
    </source>
</reference>
<evidence type="ECO:0008006" key="5">
    <source>
        <dbReference type="Google" id="ProtNLM"/>
    </source>
</evidence>
<evidence type="ECO:0000256" key="2">
    <source>
        <dbReference type="SAM" id="SignalP"/>
    </source>
</evidence>
<evidence type="ECO:0000256" key="1">
    <source>
        <dbReference type="SAM" id="MobiDB-lite"/>
    </source>
</evidence>
<feature type="compositionally biased region" description="Basic and acidic residues" evidence="1">
    <location>
        <begin position="26"/>
        <end position="38"/>
    </location>
</feature>
<feature type="region of interest" description="Disordered" evidence="1">
    <location>
        <begin position="26"/>
        <end position="99"/>
    </location>
</feature>
<accession>A0A4Y9ABN3</accession>
<dbReference type="AlphaFoldDB" id="A0A4Y9ABN3"/>
<keyword evidence="2" id="KW-0732">Signal</keyword>
<feature type="compositionally biased region" description="Low complexity" evidence="1">
    <location>
        <begin position="71"/>
        <end position="87"/>
    </location>
</feature>
<evidence type="ECO:0000313" key="3">
    <source>
        <dbReference type="EMBL" id="TFJ92340.1"/>
    </source>
</evidence>
<comment type="caution">
    <text evidence="3">The sequence shown here is derived from an EMBL/GenBank/DDBJ whole genome shotgun (WGS) entry which is preliminary data.</text>
</comment>
<evidence type="ECO:0000313" key="4">
    <source>
        <dbReference type="Proteomes" id="UP000298484"/>
    </source>
</evidence>
<keyword evidence="4" id="KW-1185">Reference proteome</keyword>
<dbReference type="OrthoDB" id="2136654at2"/>
<dbReference type="Proteomes" id="UP000298484">
    <property type="component" value="Unassembled WGS sequence"/>
</dbReference>
<organism evidence="3 4">
    <name type="scientific">Lentibacillus salicampi</name>
    <dbReference type="NCBI Taxonomy" id="175306"/>
    <lineage>
        <taxon>Bacteria</taxon>
        <taxon>Bacillati</taxon>
        <taxon>Bacillota</taxon>
        <taxon>Bacilli</taxon>
        <taxon>Bacillales</taxon>
        <taxon>Bacillaceae</taxon>
        <taxon>Lentibacillus</taxon>
    </lineage>
</organism>
<sequence>MRKFKVLFYFAVLLLVALVFTACQDSESKEANKEHNESAVETETDENSSDTEKDESENPADTDDIKESESNHSSNESENDESNTTSSKTKDEPNDEDVDLSQYSSEEIEYARIWHQLGPNPEIDKLYVIKKSAGTPLRPKHEDVSATYPEDVIMLKGTRIVDGAVTYSGNGDGTINVYKVPARWNEKLVGEVDKEEIKNATEDIAQNTDTVEIEPFANEEIINYIEKIERIETD</sequence>
<feature type="chain" id="PRO_5039091551" description="Lipoprotein" evidence="2">
    <location>
        <begin position="22"/>
        <end position="234"/>
    </location>
</feature>
<name>A0A4Y9ABN3_9BACI</name>
<gene>
    <name evidence="3" type="ORF">E4U82_12870</name>
</gene>